<dbReference type="Proteomes" id="UP000281498">
    <property type="component" value="Unassembled WGS sequence"/>
</dbReference>
<keyword evidence="1" id="KW-0812">Transmembrane</keyword>
<evidence type="ECO:0000313" key="2">
    <source>
        <dbReference type="EMBL" id="RKL66503.1"/>
    </source>
</evidence>
<keyword evidence="1" id="KW-0472">Membrane</keyword>
<evidence type="ECO:0000256" key="1">
    <source>
        <dbReference type="SAM" id="Phobius"/>
    </source>
</evidence>
<sequence length="85" mass="9182">MCTPYDGTCWSFSFREDYHSNGGYYLLGGIPMGYGATISSGANVGAYFSGVASMSLHAWIWTGMAVTGVYTAYIISRKIPFLASK</sequence>
<dbReference type="AlphaFoldDB" id="A0A3A9KAA4"/>
<proteinExistence type="predicted"/>
<feature type="transmembrane region" description="Helical" evidence="1">
    <location>
        <begin position="58"/>
        <end position="75"/>
    </location>
</feature>
<organism evidence="2 3">
    <name type="scientific">Salipaludibacillus neizhouensis</name>
    <dbReference type="NCBI Taxonomy" id="885475"/>
    <lineage>
        <taxon>Bacteria</taxon>
        <taxon>Bacillati</taxon>
        <taxon>Bacillota</taxon>
        <taxon>Bacilli</taxon>
        <taxon>Bacillales</taxon>
        <taxon>Bacillaceae</taxon>
    </lineage>
</organism>
<protein>
    <submittedName>
        <fullName evidence="2">Uncharacterized protein</fullName>
    </submittedName>
</protein>
<dbReference type="InterPro" id="IPR007272">
    <property type="entry name" value="Sulf_transp_TsuA/YedE"/>
</dbReference>
<reference evidence="2 3" key="1">
    <citation type="submission" date="2017-10" db="EMBL/GenBank/DDBJ databases">
        <title>Bacillus sp. nov., a halophilic bacterium isolated from a Keqin Lake.</title>
        <authorList>
            <person name="Wang H."/>
        </authorList>
    </citation>
    <scope>NUCLEOTIDE SEQUENCE [LARGE SCALE GENOMIC DNA]</scope>
    <source>
        <strain evidence="2 3">KCTC 13187</strain>
    </source>
</reference>
<dbReference type="OrthoDB" id="9794165at2"/>
<evidence type="ECO:0000313" key="3">
    <source>
        <dbReference type="Proteomes" id="UP000281498"/>
    </source>
</evidence>
<name>A0A3A9KAA4_9BACI</name>
<dbReference type="EMBL" id="PDOE01000006">
    <property type="protein sequence ID" value="RKL66503.1"/>
    <property type="molecule type" value="Genomic_DNA"/>
</dbReference>
<dbReference type="Pfam" id="PF04143">
    <property type="entry name" value="Sulf_transp"/>
    <property type="match status" value="1"/>
</dbReference>
<gene>
    <name evidence="2" type="ORF">CR203_14485</name>
</gene>
<keyword evidence="3" id="KW-1185">Reference proteome</keyword>
<keyword evidence="1" id="KW-1133">Transmembrane helix</keyword>
<accession>A0A3A9KAA4</accession>
<comment type="caution">
    <text evidence="2">The sequence shown here is derived from an EMBL/GenBank/DDBJ whole genome shotgun (WGS) entry which is preliminary data.</text>
</comment>